<dbReference type="PANTHER" id="PTHR33488:SF2">
    <property type="entry name" value="EARLY ENDOSOME ANTIGEN 1-LIKE"/>
    <property type="match status" value="1"/>
</dbReference>
<evidence type="ECO:0000313" key="2">
    <source>
        <dbReference type="Proteomes" id="UP000070501"/>
    </source>
</evidence>
<organism evidence="1 2">
    <name type="scientific">Microdochium bolleyi</name>
    <dbReference type="NCBI Taxonomy" id="196109"/>
    <lineage>
        <taxon>Eukaryota</taxon>
        <taxon>Fungi</taxon>
        <taxon>Dikarya</taxon>
        <taxon>Ascomycota</taxon>
        <taxon>Pezizomycotina</taxon>
        <taxon>Sordariomycetes</taxon>
        <taxon>Xylariomycetidae</taxon>
        <taxon>Xylariales</taxon>
        <taxon>Microdochiaceae</taxon>
        <taxon>Microdochium</taxon>
    </lineage>
</organism>
<dbReference type="PANTHER" id="PTHR33488">
    <property type="entry name" value="ZGC:162509"/>
    <property type="match status" value="1"/>
</dbReference>
<reference evidence="2" key="1">
    <citation type="submission" date="2016-02" db="EMBL/GenBank/DDBJ databases">
        <title>Draft genome sequence of Microdochium bolleyi, a fungal endophyte of beachgrass.</title>
        <authorList>
            <consortium name="DOE Joint Genome Institute"/>
            <person name="David A.S."/>
            <person name="May G."/>
            <person name="Haridas S."/>
            <person name="Lim J."/>
            <person name="Wang M."/>
            <person name="Labutti K."/>
            <person name="Lipzen A."/>
            <person name="Barry K."/>
            <person name="Grigoriev I.V."/>
        </authorList>
    </citation>
    <scope>NUCLEOTIDE SEQUENCE [LARGE SCALE GENOMIC DNA]</scope>
    <source>
        <strain evidence="2">J235TASD1</strain>
    </source>
</reference>
<dbReference type="AlphaFoldDB" id="A0A136ITF0"/>
<sequence length="719" mass="79129">MVEVEVRKERAVPTRETAARLQQDLKLSLGQTQSVPDMLMTAPLAINLLGQIKLLAFTDHALRIRLTEPSGGFKHLKRKTLSSAIIQIVDQATESFDSAEKALRRIRMQTNVMFGKTGHVQTILICLQDPRAAKRDLRNSMTQFEQDMERCATWASEAEAEFDALVKSACEVRLALADEITNTSEQEEKLRHNRVRVETQKDIQNTALDVLKARTTDAESDFRVAKMQYQETAAKGEGSALAIAAAVGIGSSFTSLINGAISVFKDAPKLTSVAIKAIRSIGTIGIDRQTSVCDSNGKKASGSPTREGSVVHGLDPGLLAAEQIESRLMGLSRLMDDDLRTTASEDLSEIKSYANRFSALKTTLGKPQSKHTTSASAILDEALDLTAAIAAQGQRNLTAGQWEAKTARWRQDMASLLTRATQLQTYAASQPGQGSGGPLDPSSLKTIDPSCPAFERVLHQRHQKLLITRSAMNGARSNMYKAADMQLQLQARITEISCQMSEVQHKQDVAAETKKILSKSMGILVEMKLQVQQLTGFFNSLANIINIVCMGHAEQYLRAIDAGVTRQGGHFAIAYSEQQLQVIRETLITLRGDFGFVVHSADMYQEVATTHINPWIRMAANLPLSAGPAEQEEAKRELEKETLASANAIKLLAERETERYHKTQDDRVEEIEKELSRLGLPPLSEDDENLKAIAIGVKESSDEIARDIEEAGRLFEHDL</sequence>
<accession>A0A136ITF0</accession>
<gene>
    <name evidence="1" type="ORF">Micbo1qcDRAFT_214731</name>
</gene>
<evidence type="ECO:0000313" key="1">
    <source>
        <dbReference type="EMBL" id="KXJ88128.1"/>
    </source>
</evidence>
<dbReference type="OrthoDB" id="5406275at2759"/>
<proteinExistence type="predicted"/>
<protein>
    <submittedName>
        <fullName evidence="1">Uncharacterized protein</fullName>
    </submittedName>
</protein>
<dbReference type="Proteomes" id="UP000070501">
    <property type="component" value="Unassembled WGS sequence"/>
</dbReference>
<dbReference type="InParanoid" id="A0A136ITF0"/>
<name>A0A136ITF0_9PEZI</name>
<dbReference type="STRING" id="196109.A0A136ITF0"/>
<keyword evidence="2" id="KW-1185">Reference proteome</keyword>
<dbReference type="EMBL" id="KQ964259">
    <property type="protein sequence ID" value="KXJ88128.1"/>
    <property type="molecule type" value="Genomic_DNA"/>
</dbReference>